<comment type="subcellular location">
    <subcellularLocation>
        <location evidence="1">Cell envelope</location>
    </subcellularLocation>
</comment>
<dbReference type="Proteomes" id="UP001215087">
    <property type="component" value="Unassembled WGS sequence"/>
</dbReference>
<organism evidence="2 3">
    <name type="scientific">Eubacterium limosum</name>
    <dbReference type="NCBI Taxonomy" id="1736"/>
    <lineage>
        <taxon>Bacteria</taxon>
        <taxon>Bacillati</taxon>
        <taxon>Bacillota</taxon>
        <taxon>Clostridia</taxon>
        <taxon>Eubacteriales</taxon>
        <taxon>Eubacteriaceae</taxon>
        <taxon>Eubacterium</taxon>
    </lineage>
</organism>
<dbReference type="Pfam" id="PF09479">
    <property type="entry name" value="Flg_new"/>
    <property type="match status" value="5"/>
</dbReference>
<evidence type="ECO:0000256" key="1">
    <source>
        <dbReference type="ARBA" id="ARBA00004196"/>
    </source>
</evidence>
<dbReference type="InterPro" id="IPR013378">
    <property type="entry name" value="InlB-like_B-rpt"/>
</dbReference>
<comment type="caution">
    <text evidence="2">The sequence shown here is derived from an EMBL/GenBank/DDBJ whole genome shotgun (WGS) entry which is preliminary data.</text>
</comment>
<evidence type="ECO:0000313" key="3">
    <source>
        <dbReference type="Proteomes" id="UP001215087"/>
    </source>
</evidence>
<protein>
    <submittedName>
        <fullName evidence="2">InlB B-repeat-containing protein</fullName>
    </submittedName>
</protein>
<proteinExistence type="predicted"/>
<dbReference type="Gene3D" id="2.60.40.4270">
    <property type="entry name" value="Listeria-Bacteroides repeat domain"/>
    <property type="match status" value="5"/>
</dbReference>
<gene>
    <name evidence="2" type="ORF">PTZ04_15880</name>
</gene>
<reference evidence="2 3" key="1">
    <citation type="submission" date="2023-02" db="EMBL/GenBank/DDBJ databases">
        <title>Comparative genome analysis of Eubacterium limosum species.</title>
        <authorList>
            <person name="Bak J.E."/>
        </authorList>
    </citation>
    <scope>NUCLEOTIDE SEQUENCE [LARGE SCALE GENOMIC DNA]</scope>
    <source>
        <strain evidence="2 3">KGMB01548</strain>
    </source>
</reference>
<dbReference type="RefSeq" id="WP_274702901.1">
    <property type="nucleotide sequence ID" value="NZ_JAQSVD010000009.1"/>
</dbReference>
<keyword evidence="3" id="KW-1185">Reference proteome</keyword>
<dbReference type="InterPro" id="IPR042229">
    <property type="entry name" value="Listeria/Bacterioides_rpt_sf"/>
</dbReference>
<accession>A0ABT5URZ5</accession>
<feature type="non-terminal residue" evidence="2">
    <location>
        <position position="981"/>
    </location>
</feature>
<evidence type="ECO:0000313" key="2">
    <source>
        <dbReference type="EMBL" id="MDE1471737.1"/>
    </source>
</evidence>
<dbReference type="EMBL" id="JAQSVD010000009">
    <property type="protein sequence ID" value="MDE1471737.1"/>
    <property type="molecule type" value="Genomic_DNA"/>
</dbReference>
<name>A0ABT5URZ5_EUBLI</name>
<sequence length="981" mass="105586">MKKFYTRELHRLSIGLLIILTLLFAFLLNTAVQAEEQELLKAKQVIYTFDIPDGSLDDRDVALGTSQEQIDLPSSLIARVENAEKEQELEVPVTWTSQPQYDRDAPGEYQFTAIPAEEYTLADHLTPPGVTVTVNEAEADDPKAVDEREDVRFKEEKSENRNFTNQHLSLNMANGSVVIERDTTGQSDIQVTQGSTVIRGLASSDTIELYTTSGATVNHSVMVRGGVEANITANGINIKSPSGDGFSITENSTVTLTIVGNNYITASGSYYAGVLVLPESTLIIEDGGGGYLEALGGNYCAAIGGATSYFDGNSGNITINGGSVHCRGNKWNASLGGNGADITINGGNVRTSNTGTNFNKKGITAENLVLNGGTVFAIGYRDMSIDCKQAIINGGNLYTSGQTSGTFINDAGLPVFQNRIDASSVYGPNEIVNAGELDVLMDRLHTTLVPDAYSNLYGVSDVYTDSSASVYLWLPRVNMPLTDIEDPSSVKDYDNSGLPERITAKYLSTPVTLKLLNQDDYSSSAVYQWQLNGKDIEGATAQTLEAKDIGTYTLNITDGGSVSSYRQIIFSAVYTLAFESNGGKGVMPDQTKNYGEELPLNPNEYTKTGYTFSGWKELKSGAVYPDKATLTEDFTVIDGEVVKLYAQWRANNYNVQFDGNTADGGSMADQAMTYDASASLASNSYTKTGYTFTGWNTQADGGGTAYGDGEEVKNLTTVDGETIPLYAQWRANKYSIQFDGNTADGGSMANQAMTYDASASLERNSYTKTGYTFTGWNTQGDGSGTAYGDGEEVKNLTTADGEVVKLYAQWRANKYSIQFDGNTADGGSMADQAMTYDAAASLERNSYTKTGYTFTGWNTQADGSGTAYGDGEEVKNLTTADGEVVKLYAQWRANKYSIQFDGNTADGGSMANQAMTYDASASLASNSYTKTGYTFTGWNTQGDGSGTAYGDGEEVKNLTTADGEVVKLYAQWRANKYSIQF</sequence>
<dbReference type="NCBIfam" id="TIGR02543">
    <property type="entry name" value="List_Bact_rpt"/>
    <property type="match status" value="5"/>
</dbReference>